<protein>
    <submittedName>
        <fullName evidence="1">Uncharacterized protein</fullName>
    </submittedName>
</protein>
<proteinExistence type="predicted"/>
<dbReference type="EMBL" id="CM046395">
    <property type="protein sequence ID" value="KAI8542355.1"/>
    <property type="molecule type" value="Genomic_DNA"/>
</dbReference>
<gene>
    <name evidence="1" type="ORF">RHMOL_Rhmol08G0132400</name>
</gene>
<dbReference type="Proteomes" id="UP001062846">
    <property type="component" value="Chromosome 8"/>
</dbReference>
<keyword evidence="2" id="KW-1185">Reference proteome</keyword>
<evidence type="ECO:0000313" key="2">
    <source>
        <dbReference type="Proteomes" id="UP001062846"/>
    </source>
</evidence>
<evidence type="ECO:0000313" key="1">
    <source>
        <dbReference type="EMBL" id="KAI8542355.1"/>
    </source>
</evidence>
<name>A0ACC0MN77_RHOML</name>
<organism evidence="1 2">
    <name type="scientific">Rhododendron molle</name>
    <name type="common">Chinese azalea</name>
    <name type="synonym">Azalea mollis</name>
    <dbReference type="NCBI Taxonomy" id="49168"/>
    <lineage>
        <taxon>Eukaryota</taxon>
        <taxon>Viridiplantae</taxon>
        <taxon>Streptophyta</taxon>
        <taxon>Embryophyta</taxon>
        <taxon>Tracheophyta</taxon>
        <taxon>Spermatophyta</taxon>
        <taxon>Magnoliopsida</taxon>
        <taxon>eudicotyledons</taxon>
        <taxon>Gunneridae</taxon>
        <taxon>Pentapetalae</taxon>
        <taxon>asterids</taxon>
        <taxon>Ericales</taxon>
        <taxon>Ericaceae</taxon>
        <taxon>Ericoideae</taxon>
        <taxon>Rhodoreae</taxon>
        <taxon>Rhododendron</taxon>
    </lineage>
</organism>
<accession>A0ACC0MN77</accession>
<sequence length="233" mass="26911">MAILCTAEGNKFVFSNENKLVHSWWPQSVEKIFPHSKKGATTKEESKKLRQFLPAFLKPDSLRKYVGVMDQLAKKHLRSYWDDREQVKVHCLMRKYTFSLGCKLLLNVDDRELIERLEGPFSKITAGFISLPLNVPGTKFNRAIKASRELHKDIEGERHEIRCAPFSVQEAQKQRGGLTVIPPSLSKKNRPNQTFNRTPAEATTTWQLLPSENSLRRCLLIVIEMELIVHRRC</sequence>
<comment type="caution">
    <text evidence="1">The sequence shown here is derived from an EMBL/GenBank/DDBJ whole genome shotgun (WGS) entry which is preliminary data.</text>
</comment>
<reference evidence="1" key="1">
    <citation type="submission" date="2022-02" db="EMBL/GenBank/DDBJ databases">
        <title>Plant Genome Project.</title>
        <authorList>
            <person name="Zhang R.-G."/>
        </authorList>
    </citation>
    <scope>NUCLEOTIDE SEQUENCE</scope>
    <source>
        <strain evidence="1">AT1</strain>
    </source>
</reference>